<gene>
    <name evidence="1" type="ORF">JKG68_31525</name>
</gene>
<sequence>MSITRAATQPNVARRPSSSRQQVAQSLAIDYLDLWSASNRQALQMTPQFYGPRVLFHGKRISFGSLLAEKRRFAQRWPNRSYRYRPDTMNIRCEPDGNTCTVQSTFDFVAANSALDRRSRGTGTHELVVSFAGERPVIISESSRVLSRRRQK</sequence>
<dbReference type="RefSeq" id="WP_202066294.1">
    <property type="nucleotide sequence ID" value="NZ_JAEQMY010000208.1"/>
</dbReference>
<dbReference type="EMBL" id="JAEQMY010000208">
    <property type="protein sequence ID" value="MBL0408401.1"/>
    <property type="molecule type" value="Genomic_DNA"/>
</dbReference>
<dbReference type="Proteomes" id="UP000605848">
    <property type="component" value="Unassembled WGS sequence"/>
</dbReference>
<evidence type="ECO:0000313" key="2">
    <source>
        <dbReference type="Proteomes" id="UP000605848"/>
    </source>
</evidence>
<dbReference type="AlphaFoldDB" id="A0A936ZEK5"/>
<name>A0A936ZEK5_9HYPH</name>
<proteinExistence type="predicted"/>
<comment type="caution">
    <text evidence="1">The sequence shown here is derived from an EMBL/GenBank/DDBJ whole genome shotgun (WGS) entry which is preliminary data.</text>
</comment>
<accession>A0A936ZEK5</accession>
<evidence type="ECO:0000313" key="1">
    <source>
        <dbReference type="EMBL" id="MBL0408401.1"/>
    </source>
</evidence>
<keyword evidence="2" id="KW-1185">Reference proteome</keyword>
<organism evidence="1 2">
    <name type="scientific">Microvirga aerilata</name>
    <dbReference type="NCBI Taxonomy" id="670292"/>
    <lineage>
        <taxon>Bacteria</taxon>
        <taxon>Pseudomonadati</taxon>
        <taxon>Pseudomonadota</taxon>
        <taxon>Alphaproteobacteria</taxon>
        <taxon>Hyphomicrobiales</taxon>
        <taxon>Methylobacteriaceae</taxon>
        <taxon>Microvirga</taxon>
    </lineage>
</organism>
<protein>
    <submittedName>
        <fullName evidence="1">Uncharacterized protein</fullName>
    </submittedName>
</protein>
<reference evidence="1" key="1">
    <citation type="submission" date="2021-01" db="EMBL/GenBank/DDBJ databases">
        <title>Microvirga sp.</title>
        <authorList>
            <person name="Kim M.K."/>
        </authorList>
    </citation>
    <scope>NUCLEOTIDE SEQUENCE</scope>
    <source>
        <strain evidence="1">5420S-16</strain>
    </source>
</reference>